<evidence type="ECO:0000313" key="2">
    <source>
        <dbReference type="Proteomes" id="UP001239909"/>
    </source>
</evidence>
<gene>
    <name evidence="1" type="ORF">LNKW23_17610</name>
</gene>
<evidence type="ECO:0000313" key="1">
    <source>
        <dbReference type="EMBL" id="GMG82548.1"/>
    </source>
</evidence>
<proteinExistence type="predicted"/>
<reference evidence="1 2" key="1">
    <citation type="submission" date="2023-04" db="EMBL/GenBank/DDBJ databases">
        <title>Marinoamorphus aggregata gen. nov., sp. Nov., isolate from tissue of brittle star Ophioplocus japonicus.</title>
        <authorList>
            <person name="Kawano K."/>
            <person name="Sawayama S."/>
            <person name="Nakagawa S."/>
        </authorList>
    </citation>
    <scope>NUCLEOTIDE SEQUENCE [LARGE SCALE GENOMIC DNA]</scope>
    <source>
        <strain evidence="1 2">NKW23</strain>
    </source>
</reference>
<organism evidence="1 2">
    <name type="scientific">Paralimibaculum aggregatum</name>
    <dbReference type="NCBI Taxonomy" id="3036245"/>
    <lineage>
        <taxon>Bacteria</taxon>
        <taxon>Pseudomonadati</taxon>
        <taxon>Pseudomonadota</taxon>
        <taxon>Alphaproteobacteria</taxon>
        <taxon>Rhodobacterales</taxon>
        <taxon>Paracoccaceae</taxon>
        <taxon>Paralimibaculum</taxon>
    </lineage>
</organism>
<accession>A0ABQ6LGX4</accession>
<sequence>MIRRTRSETGTMTLEPHQYPNGRYKVEVEIESLAELARLARIGTIDGRPITGVRMSDRPVTDPVLVPPREIEF</sequence>
<dbReference type="EMBL" id="BSYI01000011">
    <property type="protein sequence ID" value="GMG82548.1"/>
    <property type="molecule type" value="Genomic_DNA"/>
</dbReference>
<dbReference type="Proteomes" id="UP001239909">
    <property type="component" value="Unassembled WGS sequence"/>
</dbReference>
<keyword evidence="2" id="KW-1185">Reference proteome</keyword>
<comment type="caution">
    <text evidence="1">The sequence shown here is derived from an EMBL/GenBank/DDBJ whole genome shotgun (WGS) entry which is preliminary data.</text>
</comment>
<protein>
    <submittedName>
        <fullName evidence="1">Uncharacterized protein</fullName>
    </submittedName>
</protein>
<name>A0ABQ6LGX4_9RHOB</name>